<dbReference type="Gene3D" id="2.60.40.1280">
    <property type="match status" value="1"/>
</dbReference>
<dbReference type="InterPro" id="IPR011252">
    <property type="entry name" value="Fibrogen-bd_dom1"/>
</dbReference>
<evidence type="ECO:0000259" key="6">
    <source>
        <dbReference type="Pfam" id="PF17961"/>
    </source>
</evidence>
<sequence length="173" mass="18313">MFLVTLLSVFVKNIFADEIQPSISNLTQEQVANTYRIAFDFDLQGLAAQPGDTFTITLPPELATANMLAFDVTQNGLVIGQAVPNDDSVIVTFNDAVTGDTSGRGSMAFNTILKTQPSAGETVETLVKVGNESIIITKTGVGPIPLNRLLINTTKQEALSAKNLNSMAIGVPG</sequence>
<dbReference type="InterPro" id="IPR041171">
    <property type="entry name" value="SDR_Ig"/>
</dbReference>
<dbReference type="SUPFAM" id="SSF49401">
    <property type="entry name" value="Bacterial adhesins"/>
    <property type="match status" value="1"/>
</dbReference>
<feature type="domain" description="SDR-like Ig" evidence="6">
    <location>
        <begin position="34"/>
        <end position="113"/>
    </location>
</feature>
<dbReference type="Pfam" id="PF17961">
    <property type="entry name" value="Big_8"/>
    <property type="match status" value="1"/>
</dbReference>
<keyword evidence="3" id="KW-0964">Secreted</keyword>
<comment type="subcellular location">
    <subcellularLocation>
        <location evidence="1">Secreted</location>
        <location evidence="1">Cell wall</location>
        <topology evidence="1">Peptidoglycan-anchor</topology>
    </subcellularLocation>
</comment>
<evidence type="ECO:0000256" key="2">
    <source>
        <dbReference type="ARBA" id="ARBA00022512"/>
    </source>
</evidence>
<evidence type="ECO:0000256" key="3">
    <source>
        <dbReference type="ARBA" id="ARBA00022525"/>
    </source>
</evidence>
<dbReference type="Proteomes" id="UP000215144">
    <property type="component" value="Chromosome 1"/>
</dbReference>
<dbReference type="KEGG" id="saco:SAME_01645"/>
<dbReference type="AlphaFoldDB" id="A0A239X8V8"/>
<accession>A0A239X8V8</accession>
<name>A0A239X8V8_STRAI</name>
<evidence type="ECO:0000256" key="1">
    <source>
        <dbReference type="ARBA" id="ARBA00004168"/>
    </source>
</evidence>
<dbReference type="EMBL" id="LT906454">
    <property type="protein sequence ID" value="SNV43117.1"/>
    <property type="molecule type" value="Genomic_DNA"/>
</dbReference>
<protein>
    <recommendedName>
        <fullName evidence="6">SDR-like Ig domain-containing protein</fullName>
    </recommendedName>
</protein>
<evidence type="ECO:0000256" key="4">
    <source>
        <dbReference type="ARBA" id="ARBA00022729"/>
    </source>
</evidence>
<keyword evidence="2" id="KW-0134">Cell wall</keyword>
<keyword evidence="5" id="KW-0572">Peptidoglycan-anchor</keyword>
<proteinExistence type="predicted"/>
<evidence type="ECO:0000313" key="7">
    <source>
        <dbReference type="EMBL" id="SNV43117.1"/>
    </source>
</evidence>
<keyword evidence="4" id="KW-0732">Signal</keyword>
<dbReference type="InterPro" id="IPR008966">
    <property type="entry name" value="Adhesion_dom_sf"/>
</dbReference>
<organism evidence="7 8">
    <name type="scientific">Streptococcus acidominimus</name>
    <dbReference type="NCBI Taxonomy" id="1326"/>
    <lineage>
        <taxon>Bacteria</taxon>
        <taxon>Bacillati</taxon>
        <taxon>Bacillota</taxon>
        <taxon>Bacilli</taxon>
        <taxon>Lactobacillales</taxon>
        <taxon>Streptococcaceae</taxon>
        <taxon>Streptococcus</taxon>
    </lineage>
</organism>
<gene>
    <name evidence="7" type="ORF">SAMEA4504048_01645</name>
</gene>
<evidence type="ECO:0000313" key="8">
    <source>
        <dbReference type="Proteomes" id="UP000215144"/>
    </source>
</evidence>
<evidence type="ECO:0000256" key="5">
    <source>
        <dbReference type="ARBA" id="ARBA00023088"/>
    </source>
</evidence>
<reference evidence="7 8" key="1">
    <citation type="submission" date="2017-06" db="EMBL/GenBank/DDBJ databases">
        <authorList>
            <consortium name="Pathogen Informatics"/>
        </authorList>
    </citation>
    <scope>NUCLEOTIDE SEQUENCE [LARGE SCALE GENOMIC DNA]</scope>
    <source>
        <strain evidence="7 8">NCTC11291</strain>
    </source>
</reference>
<dbReference type="GO" id="GO:0007155">
    <property type="term" value="P:cell adhesion"/>
    <property type="evidence" value="ECO:0007669"/>
    <property type="project" value="InterPro"/>
</dbReference>